<dbReference type="Proteomes" id="UP000183400">
    <property type="component" value="Unassembled WGS sequence"/>
</dbReference>
<dbReference type="CDD" id="cd07067">
    <property type="entry name" value="HP_PGM_like"/>
    <property type="match status" value="1"/>
</dbReference>
<dbReference type="SMART" id="SM00855">
    <property type="entry name" value="PGAM"/>
    <property type="match status" value="1"/>
</dbReference>
<reference evidence="2" key="1">
    <citation type="submission" date="2016-10" db="EMBL/GenBank/DDBJ databases">
        <authorList>
            <person name="Varghese N."/>
            <person name="Submissions S."/>
        </authorList>
    </citation>
    <scope>NUCLEOTIDE SEQUENCE [LARGE SCALE GENOMIC DNA]</scope>
    <source>
        <strain evidence="2">DSM 27839</strain>
    </source>
</reference>
<accession>A0A1H2RRS0</accession>
<evidence type="ECO:0000313" key="2">
    <source>
        <dbReference type="Proteomes" id="UP000183400"/>
    </source>
</evidence>
<keyword evidence="2" id="KW-1185">Reference proteome</keyword>
<evidence type="ECO:0000313" key="1">
    <source>
        <dbReference type="EMBL" id="SDW22213.1"/>
    </source>
</evidence>
<sequence>MQKLLIISHPEVAITPDVPVTDWGLSEIGRRRAAAFATGEILSKVTQIWTSTEQKARDTAEILAAPRNLPVNQNAALGENNRSATGFLPRDAFEAAADAFFAHPDISFHGWETAVEAQQRIHRATISIIEIHDGNDLAIVTHGAVGTLLWCALSGYPIDRKYDQPSQGHYWQADLKSHKPLTGWCSLD</sequence>
<dbReference type="OrthoDB" id="34197at2"/>
<name>A0A1H2RRS0_9RHOB</name>
<dbReference type="SUPFAM" id="SSF53254">
    <property type="entry name" value="Phosphoglycerate mutase-like"/>
    <property type="match status" value="1"/>
</dbReference>
<protein>
    <submittedName>
        <fullName evidence="1">Broad specificity phosphatase PhoE</fullName>
    </submittedName>
</protein>
<dbReference type="Pfam" id="PF00300">
    <property type="entry name" value="His_Phos_1"/>
    <property type="match status" value="1"/>
</dbReference>
<organism evidence="1 2">
    <name type="scientific">Ruegeria halocynthiae</name>
    <dbReference type="NCBI Taxonomy" id="985054"/>
    <lineage>
        <taxon>Bacteria</taxon>
        <taxon>Pseudomonadati</taxon>
        <taxon>Pseudomonadota</taxon>
        <taxon>Alphaproteobacteria</taxon>
        <taxon>Rhodobacterales</taxon>
        <taxon>Roseobacteraceae</taxon>
        <taxon>Ruegeria</taxon>
    </lineage>
</organism>
<proteinExistence type="predicted"/>
<gene>
    <name evidence="1" type="ORF">SAMN05444358_101253</name>
</gene>
<dbReference type="RefSeq" id="WP_074733808.1">
    <property type="nucleotide sequence ID" value="NZ_FNNP01000001.1"/>
</dbReference>
<dbReference type="InterPro" id="IPR013078">
    <property type="entry name" value="His_Pase_superF_clade-1"/>
</dbReference>
<dbReference type="STRING" id="985054.SAMN05444358_101253"/>
<dbReference type="EMBL" id="FNNP01000001">
    <property type="protein sequence ID" value="SDW22213.1"/>
    <property type="molecule type" value="Genomic_DNA"/>
</dbReference>
<dbReference type="InterPro" id="IPR029033">
    <property type="entry name" value="His_PPase_superfam"/>
</dbReference>
<dbReference type="AlphaFoldDB" id="A0A1H2RRS0"/>
<dbReference type="Gene3D" id="3.40.50.1240">
    <property type="entry name" value="Phosphoglycerate mutase-like"/>
    <property type="match status" value="1"/>
</dbReference>